<dbReference type="OrthoDB" id="1809893at2"/>
<evidence type="ECO:0000313" key="4">
    <source>
        <dbReference type="Proteomes" id="UP000246114"/>
    </source>
</evidence>
<dbReference type="Proteomes" id="UP000182135">
    <property type="component" value="Unassembled WGS sequence"/>
</dbReference>
<sequence>MILKDHINLLVGSKAEKIKMNECKEKLMEAINATLKEIECTRNLFDSVSEPELIENAIYSEEALMAKYAYLLKQAKKMELKYDDVI</sequence>
<gene>
    <name evidence="1" type="ORF">DBY38_04665</name>
    <name evidence="2" type="ORF">SAMN04487885_10612</name>
</gene>
<name>A0A1I2KMU5_9CLOT</name>
<dbReference type="RefSeq" id="WP_143081317.1">
    <property type="nucleotide sequence ID" value="NZ_BAAACD010000027.1"/>
</dbReference>
<accession>A0A1I2KMU5</accession>
<dbReference type="Pfam" id="PF10704">
    <property type="entry name" value="DUF2508"/>
    <property type="match status" value="1"/>
</dbReference>
<dbReference type="EMBL" id="QAMZ01000023">
    <property type="protein sequence ID" value="PWL54423.1"/>
    <property type="molecule type" value="Genomic_DNA"/>
</dbReference>
<evidence type="ECO:0000313" key="1">
    <source>
        <dbReference type="EMBL" id="PWL54423.1"/>
    </source>
</evidence>
<dbReference type="InterPro" id="IPR019644">
    <property type="entry name" value="DUF2508"/>
</dbReference>
<reference evidence="2 3" key="1">
    <citation type="submission" date="2016-10" db="EMBL/GenBank/DDBJ databases">
        <authorList>
            <person name="de Groot N.N."/>
        </authorList>
    </citation>
    <scope>NUCLEOTIDE SEQUENCE [LARGE SCALE GENOMIC DNA]</scope>
    <source>
        <strain evidence="2 3">NLAE-zl-G419</strain>
    </source>
</reference>
<dbReference type="Proteomes" id="UP000246114">
    <property type="component" value="Unassembled WGS sequence"/>
</dbReference>
<keyword evidence="3" id="KW-1185">Reference proteome</keyword>
<organism evidence="2 3">
    <name type="scientific">Clostridium cadaveris</name>
    <dbReference type="NCBI Taxonomy" id="1529"/>
    <lineage>
        <taxon>Bacteria</taxon>
        <taxon>Bacillati</taxon>
        <taxon>Bacillota</taxon>
        <taxon>Clostridia</taxon>
        <taxon>Eubacteriales</taxon>
        <taxon>Clostridiaceae</taxon>
        <taxon>Clostridium</taxon>
    </lineage>
</organism>
<proteinExistence type="predicted"/>
<protein>
    <submittedName>
        <fullName evidence="1">DUF2508 domain-containing protein</fullName>
    </submittedName>
</protein>
<dbReference type="EMBL" id="FOOE01000006">
    <property type="protein sequence ID" value="SFF66547.1"/>
    <property type="molecule type" value="Genomic_DNA"/>
</dbReference>
<reference evidence="1 4" key="2">
    <citation type="submission" date="2018-03" db="EMBL/GenBank/DDBJ databases">
        <title>The uncultured portion of the human microbiome is neutrally assembled.</title>
        <authorList>
            <person name="Jeraldo P."/>
            <person name="Boardman L."/>
            <person name="White B.A."/>
            <person name="Nelson H."/>
            <person name="Goldenfeld N."/>
            <person name="Chia N."/>
        </authorList>
    </citation>
    <scope>NUCLEOTIDE SEQUENCE [LARGE SCALE GENOMIC DNA]</scope>
    <source>
        <strain evidence="1">CIM:MAG 903</strain>
    </source>
</reference>
<evidence type="ECO:0000313" key="3">
    <source>
        <dbReference type="Proteomes" id="UP000182135"/>
    </source>
</evidence>
<evidence type="ECO:0000313" key="2">
    <source>
        <dbReference type="EMBL" id="SFF66547.1"/>
    </source>
</evidence>
<dbReference type="STRING" id="1529.SAMN04487885_10612"/>
<dbReference type="GeneID" id="90543253"/>
<dbReference type="AlphaFoldDB" id="A0A1I2KMU5"/>